<name>A0AAU8LTU2_9BACT</name>
<dbReference type="EMBL" id="CP159373">
    <property type="protein sequence ID" value="XCN72443.1"/>
    <property type="molecule type" value="Genomic_DNA"/>
</dbReference>
<keyword evidence="2" id="KW-0449">Lipoprotein</keyword>
<feature type="signal peptide" evidence="1">
    <location>
        <begin position="1"/>
        <end position="23"/>
    </location>
</feature>
<reference evidence="2" key="2">
    <citation type="submission" date="2024-06" db="EMBL/GenBank/DDBJ databases">
        <authorList>
            <person name="Plum-Jensen L.E."/>
            <person name="Schramm A."/>
            <person name="Marshall I.P.G."/>
        </authorList>
    </citation>
    <scope>NUCLEOTIDE SEQUENCE</scope>
    <source>
        <strain evidence="2">Rat1</strain>
    </source>
</reference>
<gene>
    <name evidence="2" type="primary">rhlP</name>
    <name evidence="2" type="ORF">Q3M24_19440</name>
</gene>
<dbReference type="NCBIfam" id="TIGR04179">
    <property type="entry name" value="rhombo_lipo"/>
    <property type="match status" value="1"/>
</dbReference>
<dbReference type="InterPro" id="IPR026443">
    <property type="entry name" value="Rhombo_lipo"/>
</dbReference>
<protein>
    <submittedName>
        <fullName evidence="2">Rhombotarget lipoprotein</fullName>
    </submittedName>
</protein>
<dbReference type="KEGG" id="eaj:Q3M24_19440"/>
<dbReference type="PROSITE" id="PS51257">
    <property type="entry name" value="PROKAR_LIPOPROTEIN"/>
    <property type="match status" value="1"/>
</dbReference>
<feature type="chain" id="PRO_5043908126" evidence="1">
    <location>
        <begin position="24"/>
        <end position="281"/>
    </location>
</feature>
<reference evidence="2" key="1">
    <citation type="journal article" date="2024" name="Syst. Appl. Microbiol.">
        <title>First single-strain enrichments of Electrothrix cable bacteria, description of E. aestuarii sp. nov. and E. rattekaaiensis sp. nov., and proposal of a cable bacteria taxonomy following the rules of the SeqCode.</title>
        <authorList>
            <person name="Plum-Jensen L.E."/>
            <person name="Schramm A."/>
            <person name="Marshall I.P.G."/>
        </authorList>
    </citation>
    <scope>NUCLEOTIDE SEQUENCE</scope>
    <source>
        <strain evidence="2">Rat1</strain>
    </source>
</reference>
<sequence>MQQRSAFSRLTFLILMLSAFLLAGCGASTKQRSSSVVQFLYPNESGHIETPAIPRLALPLRVGIAFVPDGRSRRSPLTEKEKMALMQKVSSHFKQYDFVKSIDLIPSAYLQKNGSFSNLDQIRTMYGIDVIALISYDQTQFTDEGLASITYWTLIGAYVIPGEKNDTHTMVDTSVYDIASRKMLFRAPGISHIKSHATPVNLSEQLRKDSITGFKQASEELVGNLKIQLELFKDKVKESPGDYQIVHRPGYTGGGNLDLAYLLLLALAVGSGLWRRKSKQS</sequence>
<accession>A0AAU8LTU2</accession>
<dbReference type="AlphaFoldDB" id="A0AAU8LTU2"/>
<proteinExistence type="predicted"/>
<evidence type="ECO:0000313" key="2">
    <source>
        <dbReference type="EMBL" id="XCN72443.1"/>
    </source>
</evidence>
<keyword evidence="1" id="KW-0732">Signal</keyword>
<organism evidence="2">
    <name type="scientific">Candidatus Electrothrix aestuarii</name>
    <dbReference type="NCBI Taxonomy" id="3062594"/>
    <lineage>
        <taxon>Bacteria</taxon>
        <taxon>Pseudomonadati</taxon>
        <taxon>Thermodesulfobacteriota</taxon>
        <taxon>Desulfobulbia</taxon>
        <taxon>Desulfobulbales</taxon>
        <taxon>Desulfobulbaceae</taxon>
        <taxon>Candidatus Electrothrix</taxon>
    </lineage>
</organism>
<evidence type="ECO:0000256" key="1">
    <source>
        <dbReference type="SAM" id="SignalP"/>
    </source>
</evidence>